<reference evidence="2" key="1">
    <citation type="submission" date="2016-10" db="EMBL/GenBank/DDBJ databases">
        <authorList>
            <person name="Varghese N."/>
            <person name="Submissions S."/>
        </authorList>
    </citation>
    <scope>NUCLEOTIDE SEQUENCE [LARGE SCALE GENOMIC DNA]</scope>
    <source>
        <strain evidence="2">M1</strain>
    </source>
</reference>
<accession>A0A1I0TS85</accession>
<proteinExistence type="predicted"/>
<keyword evidence="2" id="KW-1185">Reference proteome</keyword>
<evidence type="ECO:0000313" key="2">
    <source>
        <dbReference type="Proteomes" id="UP000198650"/>
    </source>
</evidence>
<organism evidence="1 2">
    <name type="scientific">Parageobacillus thermantarcticus</name>
    <dbReference type="NCBI Taxonomy" id="186116"/>
    <lineage>
        <taxon>Bacteria</taxon>
        <taxon>Bacillati</taxon>
        <taxon>Bacillota</taxon>
        <taxon>Bacilli</taxon>
        <taxon>Bacillales</taxon>
        <taxon>Anoxybacillaceae</taxon>
        <taxon>Parageobacillus</taxon>
    </lineage>
</organism>
<gene>
    <name evidence="1" type="ORF">SAMN05192569_105319</name>
</gene>
<protein>
    <submittedName>
        <fullName evidence="1">Uncharacterized protein</fullName>
    </submittedName>
</protein>
<evidence type="ECO:0000313" key="1">
    <source>
        <dbReference type="EMBL" id="SFA54628.1"/>
    </source>
</evidence>
<dbReference type="Proteomes" id="UP000198650">
    <property type="component" value="Unassembled WGS sequence"/>
</dbReference>
<name>A0A1I0TS85_9BACL</name>
<dbReference type="AlphaFoldDB" id="A0A1I0TS85"/>
<sequence length="85" mass="9736">MSLLASLNIRFGDPSYEIRPKNRRRDNFRHPPHSKIWLFLGELFNGRGSSGKNFFAKSHARGGGRMKAAITRSIFFFEIKDGILP</sequence>
<dbReference type="EMBL" id="FOJS01000053">
    <property type="protein sequence ID" value="SFA54628.1"/>
    <property type="molecule type" value="Genomic_DNA"/>
</dbReference>